<dbReference type="EMBL" id="PEYW01000045">
    <property type="protein sequence ID" value="PIS20580.1"/>
    <property type="molecule type" value="Genomic_DNA"/>
</dbReference>
<evidence type="ECO:0000256" key="3">
    <source>
        <dbReference type="ARBA" id="ARBA00022741"/>
    </source>
</evidence>
<keyword evidence="2 12" id="KW-0436">Ligase</keyword>
<evidence type="ECO:0000256" key="1">
    <source>
        <dbReference type="ARBA" id="ARBA00013165"/>
    </source>
</evidence>
<dbReference type="NCBIfam" id="TIGR00392">
    <property type="entry name" value="ileS"/>
    <property type="match status" value="1"/>
</dbReference>
<evidence type="ECO:0000256" key="2">
    <source>
        <dbReference type="ARBA" id="ARBA00022598"/>
    </source>
</evidence>
<keyword evidence="3" id="KW-0547">Nucleotide-binding</keyword>
<feature type="domain" description="Methionyl/Valyl/Leucyl/Isoleucyl-tRNA synthetase anticodon-binding" evidence="11">
    <location>
        <begin position="727"/>
        <end position="874"/>
    </location>
</feature>
<dbReference type="Gene3D" id="3.40.50.620">
    <property type="entry name" value="HUPs"/>
    <property type="match status" value="2"/>
</dbReference>
<evidence type="ECO:0000256" key="9">
    <source>
        <dbReference type="NCBIfam" id="TIGR00392"/>
    </source>
</evidence>
<dbReference type="EC" id="6.1.1.5" evidence="1 9"/>
<sequence length="994" mass="114194">MFTPIDQNPDFPSLERQILDFWEKNKIREKYLAKNQNSSQNFSFLDGPITANNPMGVHHAWGRTYKDVFQRFHNMLGHKQRFQNGFDCQGLWVEVEVEKELGFKTKKDIESYGIAKFVQACKDRALKYAAIQTRQSQRLGYFMDWGNDYFTMSDENNYGIWNFLKLCWERGFLYKGRDSVPWCPRCGTAISQHEISTEEYGELEHESVYLRFPLVKDNGDNYLEGANRVYLLVWTTTPWTLPANISVAVNPDLDYVFVSALSLGGGSFDAFNNEGKTYGSDDKIYIIAKDRLPNIAAVEVIKTVKGSELAALGLRYSAPFDHLPRVKQEAEKGNFHTVIASAEYVNAQEGTGLVHIAPGCGAEDFEMGKENNLPILDIIDESAAYLEGLGNFSGQNAKKHPEIILDFLKEEKKDFFVAAQPYTHRYPKCWRCQEELVWRVVDEWYIAMDRPDSSDGQKRTLREQIISSTKQVEKWMPDSGLARELDWLENMRDWLISKKRYWGLALPIWECSCGYFKVIGSKEELQQTASEGWNQFSGHSPHRPYVDDVKIKCLECGQIMSRVLDVGNPWLDAGIVAFSTLGYFQDRQYWQKWFPADLITESFPGQFRNWFYSLLTMSTVLERKAPFKVLVGHALVKDEHGQEMHKSKGNAIWFDDAAEKMGADVMRWLYCRQNPVLDLNFGYTPANHVRRQFFLILWNCYKFFITYANIDGFVPKDSSSPVQNGLDNWLLSRFNSLNELVLEAISGYDLPKASQALEDFVINDLSTWYIRLSRDRVGPTVPSQSDKDGFYNTSYYVLLNLTKLLAPFIPFLSEYLWQNLRIESSSLSVHLEPWFSGHSLRNTDLEEAMSLLRFLVEQGRAERSNCGIKLRQPLASAAITTRAAIIEKLSSELIAYLRKELNVKEIIFKESAEVEAITFDTVLTDQLVKEGRLREVIREIQSARKELGCSFDAKVEVTYPDSWKDLADEFGSQIKRQALVKSLILGETLKVSSI</sequence>
<protein>
    <recommendedName>
        <fullName evidence="1 9">Isoleucine--tRNA ligase</fullName>
        <ecNumber evidence="1 9">6.1.1.5</ecNumber>
    </recommendedName>
</protein>
<proteinExistence type="predicted"/>
<organism evidence="12 13">
    <name type="scientific">candidate division WWE3 bacterium CG08_land_8_20_14_0_20_43_13</name>
    <dbReference type="NCBI Taxonomy" id="1975087"/>
    <lineage>
        <taxon>Bacteria</taxon>
        <taxon>Katanobacteria</taxon>
    </lineage>
</organism>
<dbReference type="InterPro" id="IPR013155">
    <property type="entry name" value="M/V/L/I-tRNA-synth_anticd-bd"/>
</dbReference>
<evidence type="ECO:0000259" key="11">
    <source>
        <dbReference type="Pfam" id="PF08264"/>
    </source>
</evidence>
<dbReference type="InterPro" id="IPR002301">
    <property type="entry name" value="Ile-tRNA-ligase"/>
</dbReference>
<evidence type="ECO:0000256" key="7">
    <source>
        <dbReference type="ARBA" id="ARBA00025217"/>
    </source>
</evidence>
<dbReference type="CDD" id="cd07961">
    <property type="entry name" value="Anticodon_Ia_Ile_ABEc"/>
    <property type="match status" value="1"/>
</dbReference>
<evidence type="ECO:0000313" key="13">
    <source>
        <dbReference type="Proteomes" id="UP000231414"/>
    </source>
</evidence>
<dbReference type="PANTHER" id="PTHR42780">
    <property type="entry name" value="SOLEUCYL-TRNA SYNTHETASE"/>
    <property type="match status" value="1"/>
</dbReference>
<feature type="domain" description="Aminoacyl-tRNA synthetase class Ia" evidence="10">
    <location>
        <begin position="17"/>
        <end position="680"/>
    </location>
</feature>
<dbReference type="GO" id="GO:0004822">
    <property type="term" value="F:isoleucine-tRNA ligase activity"/>
    <property type="evidence" value="ECO:0007669"/>
    <property type="project" value="UniProtKB-UniRule"/>
</dbReference>
<dbReference type="GO" id="GO:0005524">
    <property type="term" value="F:ATP binding"/>
    <property type="evidence" value="ECO:0007669"/>
    <property type="project" value="UniProtKB-KW"/>
</dbReference>
<dbReference type="Pfam" id="PF08264">
    <property type="entry name" value="Anticodon_1"/>
    <property type="match status" value="1"/>
</dbReference>
<keyword evidence="6" id="KW-0030">Aminoacyl-tRNA synthetase</keyword>
<dbReference type="PRINTS" id="PR00984">
    <property type="entry name" value="TRNASYNTHILE"/>
</dbReference>
<dbReference type="GO" id="GO:0002161">
    <property type="term" value="F:aminoacyl-tRNA deacylase activity"/>
    <property type="evidence" value="ECO:0007669"/>
    <property type="project" value="InterPro"/>
</dbReference>
<dbReference type="InterPro" id="IPR009008">
    <property type="entry name" value="Val/Leu/Ile-tRNA-synth_edit"/>
</dbReference>
<dbReference type="InterPro" id="IPR009080">
    <property type="entry name" value="tRNAsynth_Ia_anticodon-bd"/>
</dbReference>
<dbReference type="Pfam" id="PF19302">
    <property type="entry name" value="DUF5915"/>
    <property type="match status" value="1"/>
</dbReference>
<dbReference type="GO" id="GO:0006428">
    <property type="term" value="P:isoleucyl-tRNA aminoacylation"/>
    <property type="evidence" value="ECO:0007669"/>
    <property type="project" value="UniProtKB-UniRule"/>
</dbReference>
<reference evidence="13" key="1">
    <citation type="submission" date="2017-09" db="EMBL/GenBank/DDBJ databases">
        <title>Depth-based differentiation of microbial function through sediment-hosted aquifers and enrichment of novel symbionts in the deep terrestrial subsurface.</title>
        <authorList>
            <person name="Probst A.J."/>
            <person name="Ladd B."/>
            <person name="Jarett J.K."/>
            <person name="Geller-Mcgrath D.E."/>
            <person name="Sieber C.M.K."/>
            <person name="Emerson J.B."/>
            <person name="Anantharaman K."/>
            <person name="Thomas B.C."/>
            <person name="Malmstrom R."/>
            <person name="Stieglmeier M."/>
            <person name="Klingl A."/>
            <person name="Woyke T."/>
            <person name="Ryan C.M."/>
            <person name="Banfield J.F."/>
        </authorList>
    </citation>
    <scope>NUCLEOTIDE SEQUENCE [LARGE SCALE GENOMIC DNA]</scope>
</reference>
<keyword evidence="4" id="KW-0067">ATP-binding</keyword>
<evidence type="ECO:0000256" key="8">
    <source>
        <dbReference type="ARBA" id="ARBA00048359"/>
    </source>
</evidence>
<evidence type="ECO:0000256" key="4">
    <source>
        <dbReference type="ARBA" id="ARBA00022840"/>
    </source>
</evidence>
<comment type="caution">
    <text evidence="12">The sequence shown here is derived from an EMBL/GenBank/DDBJ whole genome shotgun (WGS) entry which is preliminary data.</text>
</comment>
<dbReference type="SUPFAM" id="SSF52374">
    <property type="entry name" value="Nucleotidylyl transferase"/>
    <property type="match status" value="1"/>
</dbReference>
<dbReference type="InterPro" id="IPR002300">
    <property type="entry name" value="aa-tRNA-synth_Ia"/>
</dbReference>
<gene>
    <name evidence="12" type="ORF">COT52_03075</name>
</gene>
<comment type="catalytic activity">
    <reaction evidence="8">
        <text>tRNA(Ile) + L-isoleucine + ATP = L-isoleucyl-tRNA(Ile) + AMP + diphosphate</text>
        <dbReference type="Rhea" id="RHEA:11060"/>
        <dbReference type="Rhea" id="RHEA-COMP:9666"/>
        <dbReference type="Rhea" id="RHEA-COMP:9695"/>
        <dbReference type="ChEBI" id="CHEBI:30616"/>
        <dbReference type="ChEBI" id="CHEBI:33019"/>
        <dbReference type="ChEBI" id="CHEBI:58045"/>
        <dbReference type="ChEBI" id="CHEBI:78442"/>
        <dbReference type="ChEBI" id="CHEBI:78528"/>
        <dbReference type="ChEBI" id="CHEBI:456215"/>
        <dbReference type="EC" id="6.1.1.5"/>
    </reaction>
</comment>
<dbReference type="AlphaFoldDB" id="A0A2H0X6M9"/>
<dbReference type="InterPro" id="IPR033709">
    <property type="entry name" value="Anticodon_Ile_ABEc"/>
</dbReference>
<dbReference type="SUPFAM" id="SSF50677">
    <property type="entry name" value="ValRS/IleRS/LeuRS editing domain"/>
    <property type="match status" value="1"/>
</dbReference>
<comment type="function">
    <text evidence="7">Catalyzes the attachment of isoleucine to tRNA(Ile). As IleRS can inadvertently accommodate and process structurally similar amino acids such as valine, to avoid such errors it has two additional distinct tRNA(Ile)-dependent editing activities. One activity is designated as 'pretransfer' editing and involves the hydrolysis of activated Val-AMP. The other activity is designated 'posttransfer' editing and involves deacylation of mischarged Val-tRNA(Ile).</text>
</comment>
<dbReference type="GO" id="GO:0005737">
    <property type="term" value="C:cytoplasm"/>
    <property type="evidence" value="ECO:0007669"/>
    <property type="project" value="UniProtKB-UniRule"/>
</dbReference>
<evidence type="ECO:0000256" key="5">
    <source>
        <dbReference type="ARBA" id="ARBA00022917"/>
    </source>
</evidence>
<dbReference type="Gene3D" id="1.10.730.10">
    <property type="entry name" value="Isoleucyl-tRNA Synthetase, Domain 1"/>
    <property type="match status" value="1"/>
</dbReference>
<dbReference type="Pfam" id="PF00133">
    <property type="entry name" value="tRNA-synt_1"/>
    <property type="match status" value="1"/>
</dbReference>
<accession>A0A2H0X6M9</accession>
<dbReference type="InterPro" id="IPR014729">
    <property type="entry name" value="Rossmann-like_a/b/a_fold"/>
</dbReference>
<dbReference type="GO" id="GO:0000049">
    <property type="term" value="F:tRNA binding"/>
    <property type="evidence" value="ECO:0007669"/>
    <property type="project" value="InterPro"/>
</dbReference>
<dbReference type="Proteomes" id="UP000231414">
    <property type="component" value="Unassembled WGS sequence"/>
</dbReference>
<dbReference type="Gene3D" id="3.90.740.10">
    <property type="entry name" value="Valyl/Leucyl/Isoleucyl-tRNA synthetase, editing domain"/>
    <property type="match status" value="1"/>
</dbReference>
<dbReference type="SUPFAM" id="SSF47323">
    <property type="entry name" value="Anticodon-binding domain of a subclass of class I aminoacyl-tRNA synthetases"/>
    <property type="match status" value="1"/>
</dbReference>
<dbReference type="InterPro" id="IPR023586">
    <property type="entry name" value="Ile-tRNA-ligase_type2"/>
</dbReference>
<name>A0A2H0X6M9_UNCKA</name>
<evidence type="ECO:0000256" key="6">
    <source>
        <dbReference type="ARBA" id="ARBA00023146"/>
    </source>
</evidence>
<evidence type="ECO:0000259" key="10">
    <source>
        <dbReference type="Pfam" id="PF00133"/>
    </source>
</evidence>
<evidence type="ECO:0000313" key="12">
    <source>
        <dbReference type="EMBL" id="PIS20580.1"/>
    </source>
</evidence>
<keyword evidence="5" id="KW-0648">Protein biosynthesis</keyword>
<dbReference type="PANTHER" id="PTHR42780:SF1">
    <property type="entry name" value="ISOLEUCINE--TRNA LIGASE, CYTOPLASMIC"/>
    <property type="match status" value="1"/>
</dbReference>